<accession>A0A1G5ZYC1</accession>
<reference evidence="1 2" key="1">
    <citation type="submission" date="2016-10" db="EMBL/GenBank/DDBJ databases">
        <authorList>
            <person name="de Groot N.N."/>
        </authorList>
    </citation>
    <scope>NUCLEOTIDE SEQUENCE [LARGE SCALE GENOMIC DNA]</scope>
    <source>
        <strain evidence="1 2">CGMCC 1.12097</strain>
    </source>
</reference>
<gene>
    <name evidence="1" type="ORF">SAMN02927914_06685</name>
</gene>
<dbReference type="AlphaFoldDB" id="A0A1G5ZYC1"/>
<organism evidence="1 2">
    <name type="scientific">Mesorhizobium qingshengii</name>
    <dbReference type="NCBI Taxonomy" id="1165689"/>
    <lineage>
        <taxon>Bacteria</taxon>
        <taxon>Pseudomonadati</taxon>
        <taxon>Pseudomonadota</taxon>
        <taxon>Alphaproteobacteria</taxon>
        <taxon>Hyphomicrobiales</taxon>
        <taxon>Phyllobacteriaceae</taxon>
        <taxon>Mesorhizobium</taxon>
    </lineage>
</organism>
<protein>
    <submittedName>
        <fullName evidence="1">Uncharacterized protein</fullName>
    </submittedName>
</protein>
<dbReference type="EMBL" id="FMXM01000054">
    <property type="protein sequence ID" value="SDA99715.1"/>
    <property type="molecule type" value="Genomic_DNA"/>
</dbReference>
<evidence type="ECO:0000313" key="2">
    <source>
        <dbReference type="Proteomes" id="UP000198588"/>
    </source>
</evidence>
<evidence type="ECO:0000313" key="1">
    <source>
        <dbReference type="EMBL" id="SDA99715.1"/>
    </source>
</evidence>
<name>A0A1G5ZYC1_9HYPH</name>
<sequence>MFDAAVSPAVTEDEAALATAFLKCVVRLIRAQDSHGSWEGKPDAELLGDFIIAKEQRCAIPIRTLEA</sequence>
<dbReference type="Gene3D" id="1.10.3100.20">
    <property type="entry name" value="Protein of unknown function DUF269"/>
    <property type="match status" value="1"/>
</dbReference>
<dbReference type="Proteomes" id="UP000198588">
    <property type="component" value="Unassembled WGS sequence"/>
</dbReference>
<proteinExistence type="predicted"/>
<dbReference type="STRING" id="1165689.SAMN02927914_06685"/>